<protein>
    <submittedName>
        <fullName evidence="1">Uncharacterized protein</fullName>
    </submittedName>
</protein>
<accession>A0ABR1TNN3</accession>
<proteinExistence type="predicted"/>
<comment type="caution">
    <text evidence="1">The sequence shown here is derived from an EMBL/GenBank/DDBJ whole genome shotgun (WGS) entry which is preliminary data.</text>
</comment>
<keyword evidence="2" id="KW-1185">Reference proteome</keyword>
<evidence type="ECO:0000313" key="2">
    <source>
        <dbReference type="Proteomes" id="UP001480595"/>
    </source>
</evidence>
<reference evidence="1 2" key="1">
    <citation type="submission" date="2023-01" db="EMBL/GenBank/DDBJ databases">
        <title>Analysis of 21 Apiospora genomes using comparative genomics revels a genus with tremendous synthesis potential of carbohydrate active enzymes and secondary metabolites.</title>
        <authorList>
            <person name="Sorensen T."/>
        </authorList>
    </citation>
    <scope>NUCLEOTIDE SEQUENCE [LARGE SCALE GENOMIC DNA]</scope>
    <source>
        <strain evidence="1 2">CBS 135458</strain>
    </source>
</reference>
<name>A0ABR1TNN3_9PEZI</name>
<organism evidence="1 2">
    <name type="scientific">Apiospora phragmitis</name>
    <dbReference type="NCBI Taxonomy" id="2905665"/>
    <lineage>
        <taxon>Eukaryota</taxon>
        <taxon>Fungi</taxon>
        <taxon>Dikarya</taxon>
        <taxon>Ascomycota</taxon>
        <taxon>Pezizomycotina</taxon>
        <taxon>Sordariomycetes</taxon>
        <taxon>Xylariomycetidae</taxon>
        <taxon>Amphisphaeriales</taxon>
        <taxon>Apiosporaceae</taxon>
        <taxon>Apiospora</taxon>
    </lineage>
</organism>
<gene>
    <name evidence="1" type="ORF">PG994_010000</name>
</gene>
<dbReference type="EMBL" id="JAQQWL010000011">
    <property type="protein sequence ID" value="KAK8048270.1"/>
    <property type="molecule type" value="Genomic_DNA"/>
</dbReference>
<dbReference type="Proteomes" id="UP001480595">
    <property type="component" value="Unassembled WGS sequence"/>
</dbReference>
<evidence type="ECO:0000313" key="1">
    <source>
        <dbReference type="EMBL" id="KAK8048270.1"/>
    </source>
</evidence>
<dbReference type="GeneID" id="92094472"/>
<sequence length="318" mass="35516">MAQLSNQKDALAGPSIQAPDSDWRRCFYPVGKVTSLEETFHRRPGVHFIAYTSDFKFCQLAITPEGEANLGNDAQLQWEYHDPEVARPLQLVTSIHGAREAQRRALESFRENAIWGIKKYGRQLAAVYQGQEQFEVVRLQIEGSVLVSDILGSPQDAQKLFAQLMIQVCLYLEDAPSYIRTTTAGQIIANCQGVVKTDLGIRDEAGEKTKLLQLALVRRIFEMAEGRQAECLPWISTLPPDHKATTSLQLLGSIVGIPESPIREAFDPATIIPLLSSCVAFQGKIPTVEDLELRARDLQAKVLNLPPLVRKPVRRFEL</sequence>
<dbReference type="RefSeq" id="XP_066710519.1">
    <property type="nucleotide sequence ID" value="XM_066861409.1"/>
</dbReference>